<organism evidence="1 2">
    <name type="scientific">Neophaeococcomyces mojaviensis</name>
    <dbReference type="NCBI Taxonomy" id="3383035"/>
    <lineage>
        <taxon>Eukaryota</taxon>
        <taxon>Fungi</taxon>
        <taxon>Dikarya</taxon>
        <taxon>Ascomycota</taxon>
        <taxon>Pezizomycotina</taxon>
        <taxon>Eurotiomycetes</taxon>
        <taxon>Chaetothyriomycetidae</taxon>
        <taxon>Chaetothyriales</taxon>
        <taxon>Chaetothyriales incertae sedis</taxon>
        <taxon>Neophaeococcomyces</taxon>
    </lineage>
</organism>
<dbReference type="EMBL" id="JAPDRQ010000001">
    <property type="protein sequence ID" value="KAJ9664696.1"/>
    <property type="molecule type" value="Genomic_DNA"/>
</dbReference>
<evidence type="ECO:0000313" key="1">
    <source>
        <dbReference type="EMBL" id="KAJ9664696.1"/>
    </source>
</evidence>
<comment type="caution">
    <text evidence="1">The sequence shown here is derived from an EMBL/GenBank/DDBJ whole genome shotgun (WGS) entry which is preliminary data.</text>
</comment>
<dbReference type="Proteomes" id="UP001172386">
    <property type="component" value="Unassembled WGS sequence"/>
</dbReference>
<evidence type="ECO:0000313" key="2">
    <source>
        <dbReference type="Proteomes" id="UP001172386"/>
    </source>
</evidence>
<reference evidence="1" key="1">
    <citation type="submission" date="2022-10" db="EMBL/GenBank/DDBJ databases">
        <title>Culturing micro-colonial fungi from biological soil crusts in the Mojave desert and describing Neophaeococcomyces mojavensis, and introducing the new genera and species Taxawa tesnikishii.</title>
        <authorList>
            <person name="Kurbessoian T."/>
            <person name="Stajich J.E."/>
        </authorList>
    </citation>
    <scope>NUCLEOTIDE SEQUENCE</scope>
    <source>
        <strain evidence="1">JES_112</strain>
    </source>
</reference>
<accession>A0ACC3AL91</accession>
<proteinExistence type="predicted"/>
<gene>
    <name evidence="1" type="ORF">H2198_000042</name>
</gene>
<name>A0ACC3AL91_9EURO</name>
<keyword evidence="2" id="KW-1185">Reference proteome</keyword>
<protein>
    <submittedName>
        <fullName evidence="1">Uncharacterized protein</fullName>
    </submittedName>
</protein>
<sequence>MDFEHTSYNAYLERVRTTYLDHAGTTLYATSLIDACYHDLQSNLYGNPHSDSPSSDLSTQRVDEARLAVLEYFDADPNHFDIIFTANATAAIKLVADCFRDRGFWYGYHKDAHSSIVGVREVASAGSRCFKSNEEIDTWINEEGAISNHSSLKLFSYPAQSNMTGYRPPLSWSKRIRDAHAGNQQTTFVLLDAASYLTSGRLDLKDVDAAPDFVAMSFYKIFGYPDLGALLVRKTAFEVMSHRRYFGGGTVEMVTVIDGTFHATKKHSLHDFLEDGTLPFHNIVALRHAIAIHKKIFGSAENISRHTAQLSAWLHERLRSFKHANDKPVIDIYKDENATFGDPKTQGPIIAFNALWSDGTLIGKSHFERLAIECGFQIRTGGVCNPGGIASMLQLNHWELRRNFVEGVRCGGDIDIIGAKPTGTLRVSLGPMSTMSDVVRFSEFIEHFLVETSISQMPKRGDMISSFGITPIEGCSAVTMTDIEPAAYKVWDRQWCIVDSESRRVVDSEITLQSLTISIDLQLEQLVIRHQDSGNELRLSLWSVPPEQATPEEHNGRSFDIYNDPQINEWVSSRLNFPCLLAQYRSEHLKKSPEMTTCVIRSCTMKCTDKNALKIHYGLHAQPFLQKHPFDSERRPSTFNTWRTTISKRDTSHSMHDTLSMSSQNPTAEAPAARSSRRSAKTIVASIVVGRISGDSSNSNFKTQKAHSSPPTTRLNQAKEKPKFKIISRIFGR</sequence>